<evidence type="ECO:0000313" key="7">
    <source>
        <dbReference type="Proteomes" id="UP000544872"/>
    </source>
</evidence>
<evidence type="ECO:0000313" key="6">
    <source>
        <dbReference type="EMBL" id="MBB6208724.1"/>
    </source>
</evidence>
<keyword evidence="4" id="KW-0804">Transcription</keyword>
<dbReference type="GO" id="GO:0003700">
    <property type="term" value="F:DNA-binding transcription factor activity"/>
    <property type="evidence" value="ECO:0007669"/>
    <property type="project" value="InterPro"/>
</dbReference>
<dbReference type="RefSeq" id="WP_184259986.1">
    <property type="nucleotide sequence ID" value="NZ_JACIIX010000001.1"/>
</dbReference>
<dbReference type="SUPFAM" id="SSF46785">
    <property type="entry name" value="Winged helix' DNA-binding domain"/>
    <property type="match status" value="1"/>
</dbReference>
<evidence type="ECO:0000256" key="3">
    <source>
        <dbReference type="ARBA" id="ARBA00023125"/>
    </source>
</evidence>
<dbReference type="InterPro" id="IPR036388">
    <property type="entry name" value="WH-like_DNA-bd_sf"/>
</dbReference>
<dbReference type="GO" id="GO:0003677">
    <property type="term" value="F:DNA binding"/>
    <property type="evidence" value="ECO:0007669"/>
    <property type="project" value="UniProtKB-KW"/>
</dbReference>
<dbReference type="InterPro" id="IPR000847">
    <property type="entry name" value="LysR_HTH_N"/>
</dbReference>
<proteinExistence type="inferred from homology"/>
<dbReference type="PANTHER" id="PTHR30579:SF3">
    <property type="entry name" value="TRANSCRIPTIONAL REGULATORY PROTEIN"/>
    <property type="match status" value="1"/>
</dbReference>
<keyword evidence="3 6" id="KW-0238">DNA-binding</keyword>
<dbReference type="AlphaFoldDB" id="A0A7W9ZEC4"/>
<dbReference type="InterPro" id="IPR050176">
    <property type="entry name" value="LTTR"/>
</dbReference>
<dbReference type="Pfam" id="PF03466">
    <property type="entry name" value="LysR_substrate"/>
    <property type="match status" value="1"/>
</dbReference>
<name>A0A7W9ZEC4_NOVIT</name>
<dbReference type="Proteomes" id="UP000544872">
    <property type="component" value="Unassembled WGS sequence"/>
</dbReference>
<keyword evidence="7" id="KW-1185">Reference proteome</keyword>
<organism evidence="6 7">
    <name type="scientific">Novispirillum itersonii</name>
    <name type="common">Aquaspirillum itersonii</name>
    <dbReference type="NCBI Taxonomy" id="189"/>
    <lineage>
        <taxon>Bacteria</taxon>
        <taxon>Pseudomonadati</taxon>
        <taxon>Pseudomonadota</taxon>
        <taxon>Alphaproteobacteria</taxon>
        <taxon>Rhodospirillales</taxon>
        <taxon>Novispirillaceae</taxon>
        <taxon>Novispirillum</taxon>
    </lineage>
</organism>
<dbReference type="SUPFAM" id="SSF53850">
    <property type="entry name" value="Periplasmic binding protein-like II"/>
    <property type="match status" value="1"/>
</dbReference>
<dbReference type="EMBL" id="JACIIX010000001">
    <property type="protein sequence ID" value="MBB6208724.1"/>
    <property type="molecule type" value="Genomic_DNA"/>
</dbReference>
<dbReference type="PROSITE" id="PS50931">
    <property type="entry name" value="HTH_LYSR"/>
    <property type="match status" value="1"/>
</dbReference>
<dbReference type="PANTHER" id="PTHR30579">
    <property type="entry name" value="TRANSCRIPTIONAL REGULATOR"/>
    <property type="match status" value="1"/>
</dbReference>
<protein>
    <submittedName>
        <fullName evidence="6">DNA-binding transcriptional LysR family regulator</fullName>
    </submittedName>
</protein>
<dbReference type="Gene3D" id="3.40.190.290">
    <property type="match status" value="1"/>
</dbReference>
<accession>A0A7W9ZEC4</accession>
<comment type="similarity">
    <text evidence="1">Belongs to the LysR transcriptional regulatory family.</text>
</comment>
<dbReference type="PRINTS" id="PR00039">
    <property type="entry name" value="HTHLYSR"/>
</dbReference>
<evidence type="ECO:0000256" key="2">
    <source>
        <dbReference type="ARBA" id="ARBA00023015"/>
    </source>
</evidence>
<dbReference type="Gene3D" id="1.10.10.10">
    <property type="entry name" value="Winged helix-like DNA-binding domain superfamily/Winged helix DNA-binding domain"/>
    <property type="match status" value="1"/>
</dbReference>
<reference evidence="6 7" key="1">
    <citation type="submission" date="2020-08" db="EMBL/GenBank/DDBJ databases">
        <title>Genomic Encyclopedia of Type Strains, Phase IV (KMG-IV): sequencing the most valuable type-strain genomes for metagenomic binning, comparative biology and taxonomic classification.</title>
        <authorList>
            <person name="Goeker M."/>
        </authorList>
    </citation>
    <scope>NUCLEOTIDE SEQUENCE [LARGE SCALE GENOMIC DNA]</scope>
    <source>
        <strain evidence="6 7">DSM 11590</strain>
    </source>
</reference>
<evidence type="ECO:0000256" key="4">
    <source>
        <dbReference type="ARBA" id="ARBA00023163"/>
    </source>
</evidence>
<feature type="domain" description="HTH lysR-type" evidence="5">
    <location>
        <begin position="6"/>
        <end position="63"/>
    </location>
</feature>
<gene>
    <name evidence="6" type="ORF">FHS48_000105</name>
</gene>
<comment type="caution">
    <text evidence="6">The sequence shown here is derived from an EMBL/GenBank/DDBJ whole genome shotgun (WGS) entry which is preliminary data.</text>
</comment>
<keyword evidence="2" id="KW-0805">Transcription regulation</keyword>
<dbReference type="InterPro" id="IPR005119">
    <property type="entry name" value="LysR_subst-bd"/>
</dbReference>
<dbReference type="InterPro" id="IPR036390">
    <property type="entry name" value="WH_DNA-bd_sf"/>
</dbReference>
<sequence length="294" mass="31380">MNTRPHDWTLIAAFLAVMRTGSLSAAARALALTQPTLRSRISELETLTGTPLFVRGPTGLTPTAAARSLLPDAEAMDAAGHVFYRRAATGGHPLAGVIRIAASEVTGTEVLPFVLAPFLRDNPSLRIELDASNGVTDLLRCEADLAVRHSPPQQGALVARQMPPVPLGFYASDAYLAHHGSPQDWAELAAAHPFVSDDRRGWMEAGFAQYQATPPDSTVWKTDFDLSGIAAVRAGIGIGLIQVPVAQRLGLTRVLPSFSTPLPVWIVMHGDMRGNPRVRAVFDVLVAAYLGGLL</sequence>
<evidence type="ECO:0000259" key="5">
    <source>
        <dbReference type="PROSITE" id="PS50931"/>
    </source>
</evidence>
<dbReference type="Pfam" id="PF00126">
    <property type="entry name" value="HTH_1"/>
    <property type="match status" value="1"/>
</dbReference>
<evidence type="ECO:0000256" key="1">
    <source>
        <dbReference type="ARBA" id="ARBA00009437"/>
    </source>
</evidence>